<feature type="region of interest" description="Disordered" evidence="1">
    <location>
        <begin position="14"/>
        <end position="142"/>
    </location>
</feature>
<accession>W4KFY7</accession>
<dbReference type="EMBL" id="KI925456">
    <property type="protein sequence ID" value="ETW84757.1"/>
    <property type="molecule type" value="Genomic_DNA"/>
</dbReference>
<dbReference type="InParanoid" id="W4KFY7"/>
<dbReference type="STRING" id="747525.W4KFY7"/>
<dbReference type="Proteomes" id="UP000030671">
    <property type="component" value="Unassembled WGS sequence"/>
</dbReference>
<feature type="compositionally biased region" description="Low complexity" evidence="1">
    <location>
        <begin position="66"/>
        <end position="89"/>
    </location>
</feature>
<name>W4KFY7_HETIT</name>
<dbReference type="GeneID" id="20665884"/>
<proteinExistence type="predicted"/>
<evidence type="ECO:0000313" key="3">
    <source>
        <dbReference type="Proteomes" id="UP000030671"/>
    </source>
</evidence>
<dbReference type="RefSeq" id="XP_009544387.1">
    <property type="nucleotide sequence ID" value="XM_009546092.1"/>
</dbReference>
<dbReference type="HOGENOM" id="CLU_127785_0_0_1"/>
<feature type="compositionally biased region" description="Polar residues" evidence="1">
    <location>
        <begin position="97"/>
        <end position="109"/>
    </location>
</feature>
<organism evidence="2 3">
    <name type="scientific">Heterobasidion irregulare (strain TC 32-1)</name>
    <dbReference type="NCBI Taxonomy" id="747525"/>
    <lineage>
        <taxon>Eukaryota</taxon>
        <taxon>Fungi</taxon>
        <taxon>Dikarya</taxon>
        <taxon>Basidiomycota</taxon>
        <taxon>Agaricomycotina</taxon>
        <taxon>Agaricomycetes</taxon>
        <taxon>Russulales</taxon>
        <taxon>Bondarzewiaceae</taxon>
        <taxon>Heterobasidion</taxon>
        <taxon>Heterobasidion annosum species complex</taxon>
    </lineage>
</organism>
<dbReference type="AlphaFoldDB" id="W4KFY7"/>
<evidence type="ECO:0000313" key="2">
    <source>
        <dbReference type="EMBL" id="ETW84757.1"/>
    </source>
</evidence>
<dbReference type="KEGG" id="hir:HETIRDRAFT_103262"/>
<evidence type="ECO:0000256" key="1">
    <source>
        <dbReference type="SAM" id="MobiDB-lite"/>
    </source>
</evidence>
<dbReference type="OrthoDB" id="3056853at2759"/>
<keyword evidence="3" id="KW-1185">Reference proteome</keyword>
<protein>
    <submittedName>
        <fullName evidence="2">Uncharacterized protein</fullName>
    </submittedName>
</protein>
<reference evidence="2 3" key="1">
    <citation type="journal article" date="2012" name="New Phytol.">
        <title>Insight into trade-off between wood decay and parasitism from the genome of a fungal forest pathogen.</title>
        <authorList>
            <person name="Olson A."/>
            <person name="Aerts A."/>
            <person name="Asiegbu F."/>
            <person name="Belbahri L."/>
            <person name="Bouzid O."/>
            <person name="Broberg A."/>
            <person name="Canback B."/>
            <person name="Coutinho P.M."/>
            <person name="Cullen D."/>
            <person name="Dalman K."/>
            <person name="Deflorio G."/>
            <person name="van Diepen L.T."/>
            <person name="Dunand C."/>
            <person name="Duplessis S."/>
            <person name="Durling M."/>
            <person name="Gonthier P."/>
            <person name="Grimwood J."/>
            <person name="Fossdal C.G."/>
            <person name="Hansson D."/>
            <person name="Henrissat B."/>
            <person name="Hietala A."/>
            <person name="Himmelstrand K."/>
            <person name="Hoffmeister D."/>
            <person name="Hogberg N."/>
            <person name="James T.Y."/>
            <person name="Karlsson M."/>
            <person name="Kohler A."/>
            <person name="Kues U."/>
            <person name="Lee Y.H."/>
            <person name="Lin Y.C."/>
            <person name="Lind M."/>
            <person name="Lindquist E."/>
            <person name="Lombard V."/>
            <person name="Lucas S."/>
            <person name="Lunden K."/>
            <person name="Morin E."/>
            <person name="Murat C."/>
            <person name="Park J."/>
            <person name="Raffaello T."/>
            <person name="Rouze P."/>
            <person name="Salamov A."/>
            <person name="Schmutz J."/>
            <person name="Solheim H."/>
            <person name="Stahlberg J."/>
            <person name="Velez H."/>
            <person name="de Vries R.P."/>
            <person name="Wiebenga A."/>
            <person name="Woodward S."/>
            <person name="Yakovlev I."/>
            <person name="Garbelotto M."/>
            <person name="Martin F."/>
            <person name="Grigoriev I.V."/>
            <person name="Stenlid J."/>
        </authorList>
    </citation>
    <scope>NUCLEOTIDE SEQUENCE [LARGE SCALE GENOMIC DNA]</scope>
    <source>
        <strain evidence="2 3">TC 32-1</strain>
    </source>
</reference>
<gene>
    <name evidence="2" type="ORF">HETIRDRAFT_103262</name>
</gene>
<sequence length="181" mass="19168">MSDLDADLYADLYGTDDADFVADPTVKVPPAHEEAQEPTSQAIDKTSDSAIPLHSRPVKADPPEEPSSAPTTPTTAPVSSAPVASSSTTLVPKPESADSTGGQPQSTAATPVPALVTQQIPTYQEPLEDDYHASYGGAANGGYQQISVQERSIRPSEMKDEGKYSWKGSLAVTIMFYRRTA</sequence>